<dbReference type="GO" id="GO:0071039">
    <property type="term" value="P:nuclear polyadenylation-dependent CUT catabolic process"/>
    <property type="evidence" value="ECO:0000318"/>
    <property type="project" value="GO_Central"/>
</dbReference>
<dbReference type="Gene3D" id="3.30.420.10">
    <property type="entry name" value="Ribonuclease H-like superfamily/Ribonuclease H"/>
    <property type="match status" value="1"/>
</dbReference>
<accession>H2XYT6</accession>
<dbReference type="GO" id="GO:0000176">
    <property type="term" value="C:nuclear exosome (RNase complex)"/>
    <property type="evidence" value="ECO:0000318"/>
    <property type="project" value="GO_Central"/>
</dbReference>
<reference evidence="2" key="2">
    <citation type="journal article" date="2008" name="Genome Biol.">
        <title>Improved genome assembly and evidence-based global gene model set for the chordate Ciona intestinalis: new insight into intron and operon populations.</title>
        <authorList>
            <person name="Satou Y."/>
            <person name="Mineta K."/>
            <person name="Ogasawara M."/>
            <person name="Sasakura Y."/>
            <person name="Shoguchi E."/>
            <person name="Ueno K."/>
            <person name="Yamada L."/>
            <person name="Matsumoto J."/>
            <person name="Wasserscheid J."/>
            <person name="Dewar K."/>
            <person name="Wiley G.B."/>
            <person name="Macmil S.L."/>
            <person name="Roe B.A."/>
            <person name="Zeller R.W."/>
            <person name="Hastings K.E."/>
            <person name="Lemaire P."/>
            <person name="Lindquist E."/>
            <person name="Endo T."/>
            <person name="Hotta K."/>
            <person name="Inaba K."/>
        </authorList>
    </citation>
    <scope>NUCLEOTIDE SEQUENCE [LARGE SCALE GENOMIC DNA]</scope>
    <source>
        <strain evidence="2">wild type</strain>
    </source>
</reference>
<dbReference type="HOGENOM" id="CLU_075718_0_0_1"/>
<dbReference type="GO" id="GO:0071035">
    <property type="term" value="P:nuclear polyadenylation-dependent rRNA catabolic process"/>
    <property type="evidence" value="ECO:0000318"/>
    <property type="project" value="GO_Central"/>
</dbReference>
<dbReference type="Ensembl" id="ENSCINT00000032587.1">
    <property type="protein sequence ID" value="ENSCINP00000034820.1"/>
    <property type="gene ID" value="ENSCING00000018374.1"/>
</dbReference>
<dbReference type="OMA" id="THYLIMI"/>
<dbReference type="GO" id="GO:0071051">
    <property type="term" value="P:poly(A)-dependent snoRNA 3'-end processing"/>
    <property type="evidence" value="ECO:0000318"/>
    <property type="project" value="GO_Central"/>
</dbReference>
<dbReference type="GO" id="GO:0003727">
    <property type="term" value="F:single-stranded RNA binding"/>
    <property type="evidence" value="ECO:0000318"/>
    <property type="project" value="GO_Central"/>
</dbReference>
<dbReference type="GO" id="GO:0071038">
    <property type="term" value="P:TRAMP-dependent tRNA surveillance pathway"/>
    <property type="evidence" value="ECO:0000318"/>
    <property type="project" value="GO_Central"/>
</dbReference>
<dbReference type="InParanoid" id="H2XYT6"/>
<reference evidence="2" key="4">
    <citation type="submission" date="2025-09" db="UniProtKB">
        <authorList>
            <consortium name="Ensembl"/>
        </authorList>
    </citation>
    <scope>IDENTIFICATION</scope>
</reference>
<dbReference type="GO" id="GO:0071036">
    <property type="term" value="P:nuclear polyadenylation-dependent snoRNA catabolic process"/>
    <property type="evidence" value="ECO:0000318"/>
    <property type="project" value="GO_Central"/>
</dbReference>
<protein>
    <recommendedName>
        <fullName evidence="1">3'-5' exonuclease domain-containing protein</fullName>
    </recommendedName>
</protein>
<dbReference type="GO" id="GO:0071044">
    <property type="term" value="P:histone mRNA catabolic process"/>
    <property type="evidence" value="ECO:0000318"/>
    <property type="project" value="GO_Central"/>
</dbReference>
<dbReference type="GO" id="GO:0071037">
    <property type="term" value="P:nuclear polyadenylation-dependent snRNA catabolic process"/>
    <property type="evidence" value="ECO:0000318"/>
    <property type="project" value="GO_Central"/>
</dbReference>
<sequence length="261" mass="29734">MSVPAVKNEKNGKLGKNIKKPQLMFKDAVDNTHARFIPKISNKPNALKPLPKELVLLNSQDNISKNESNSLAISNLIHSEAVYDHPYQYELENFKPLSSQLEKPTPIKSGPVDTDSCIFVDGVNGLNMLIRELKQESEIAVDLEAHSFRSYQGITCLMQLSTRKTDYIVDTLALRANLNILNQVFTNPKIVKVFHGADQDIKWLQRDFGVYVVNLFDTGQAARVLELGLSREYLLKHYCKVESDKKYQKADWRERPLSKDM</sequence>
<dbReference type="InterPro" id="IPR036397">
    <property type="entry name" value="RNaseH_sf"/>
</dbReference>
<dbReference type="PANTHER" id="PTHR12124">
    <property type="entry name" value="POLYMYOSITIS/SCLERODERMA AUTOANTIGEN-RELATED"/>
    <property type="match status" value="1"/>
</dbReference>
<reference evidence="2" key="3">
    <citation type="submission" date="2025-08" db="UniProtKB">
        <authorList>
            <consortium name="Ensembl"/>
        </authorList>
    </citation>
    <scope>IDENTIFICATION</scope>
</reference>
<dbReference type="GO" id="GO:0005730">
    <property type="term" value="C:nucleolus"/>
    <property type="evidence" value="ECO:0000318"/>
    <property type="project" value="GO_Central"/>
</dbReference>
<dbReference type="Pfam" id="PF01612">
    <property type="entry name" value="DNA_pol_A_exo1"/>
    <property type="match status" value="1"/>
</dbReference>
<dbReference type="InterPro" id="IPR012337">
    <property type="entry name" value="RNaseH-like_sf"/>
</dbReference>
<dbReference type="PANTHER" id="PTHR12124:SF47">
    <property type="entry name" value="EXOSOME COMPONENT 10"/>
    <property type="match status" value="1"/>
</dbReference>
<dbReference type="EMBL" id="EAAA01001727">
    <property type="status" value="NOT_ANNOTATED_CDS"/>
    <property type="molecule type" value="Genomic_DNA"/>
</dbReference>
<evidence type="ECO:0000259" key="1">
    <source>
        <dbReference type="SMART" id="SM00474"/>
    </source>
</evidence>
<dbReference type="GO" id="GO:0000467">
    <property type="term" value="P:exonucleolytic trimming to generate mature 3'-end of 5.8S rRNA from tricistronic rRNA transcript (SSU-rRNA, 5.8S rRNA, LSU-rRNA)"/>
    <property type="evidence" value="ECO:0000318"/>
    <property type="project" value="GO_Central"/>
</dbReference>
<dbReference type="GO" id="GO:0000175">
    <property type="term" value="F:3'-5'-RNA exonuclease activity"/>
    <property type="evidence" value="ECO:0000318"/>
    <property type="project" value="GO_Central"/>
</dbReference>
<dbReference type="FunFam" id="3.30.420.10:FF:000022">
    <property type="entry name" value="Exosome component 10"/>
    <property type="match status" value="1"/>
</dbReference>
<organism evidence="2 3">
    <name type="scientific">Ciona intestinalis</name>
    <name type="common">Transparent sea squirt</name>
    <name type="synonym">Ascidia intestinalis</name>
    <dbReference type="NCBI Taxonomy" id="7719"/>
    <lineage>
        <taxon>Eukaryota</taxon>
        <taxon>Metazoa</taxon>
        <taxon>Chordata</taxon>
        <taxon>Tunicata</taxon>
        <taxon>Ascidiacea</taxon>
        <taxon>Phlebobranchia</taxon>
        <taxon>Cionidae</taxon>
        <taxon>Ciona</taxon>
    </lineage>
</organism>
<dbReference type="STRING" id="7719.ENSCINP00000034820"/>
<dbReference type="AlphaFoldDB" id="H2XYT6"/>
<dbReference type="GO" id="GO:0071040">
    <property type="term" value="P:nuclear polyadenylation-dependent antisense transcript catabolic process"/>
    <property type="evidence" value="ECO:0000318"/>
    <property type="project" value="GO_Central"/>
</dbReference>
<reference evidence="3" key="1">
    <citation type="journal article" date="2002" name="Science">
        <title>The draft genome of Ciona intestinalis: insights into chordate and vertebrate origins.</title>
        <authorList>
            <person name="Dehal P."/>
            <person name="Satou Y."/>
            <person name="Campbell R.K."/>
            <person name="Chapman J."/>
            <person name="Degnan B."/>
            <person name="De Tomaso A."/>
            <person name="Davidson B."/>
            <person name="Di Gregorio A."/>
            <person name="Gelpke M."/>
            <person name="Goodstein D.M."/>
            <person name="Harafuji N."/>
            <person name="Hastings K.E."/>
            <person name="Ho I."/>
            <person name="Hotta K."/>
            <person name="Huang W."/>
            <person name="Kawashima T."/>
            <person name="Lemaire P."/>
            <person name="Martinez D."/>
            <person name="Meinertzhagen I.A."/>
            <person name="Necula S."/>
            <person name="Nonaka M."/>
            <person name="Putnam N."/>
            <person name="Rash S."/>
            <person name="Saiga H."/>
            <person name="Satake M."/>
            <person name="Terry A."/>
            <person name="Yamada L."/>
            <person name="Wang H.G."/>
            <person name="Awazu S."/>
            <person name="Azumi K."/>
            <person name="Boore J."/>
            <person name="Branno M."/>
            <person name="Chin-Bow S."/>
            <person name="DeSantis R."/>
            <person name="Doyle S."/>
            <person name="Francino P."/>
            <person name="Keys D.N."/>
            <person name="Haga S."/>
            <person name="Hayashi H."/>
            <person name="Hino K."/>
            <person name="Imai K.S."/>
            <person name="Inaba K."/>
            <person name="Kano S."/>
            <person name="Kobayashi K."/>
            <person name="Kobayashi M."/>
            <person name="Lee B.I."/>
            <person name="Makabe K.W."/>
            <person name="Manohar C."/>
            <person name="Matassi G."/>
            <person name="Medina M."/>
            <person name="Mochizuki Y."/>
            <person name="Mount S."/>
            <person name="Morishita T."/>
            <person name="Miura S."/>
            <person name="Nakayama A."/>
            <person name="Nishizaka S."/>
            <person name="Nomoto H."/>
            <person name="Ohta F."/>
            <person name="Oishi K."/>
            <person name="Rigoutsos I."/>
            <person name="Sano M."/>
            <person name="Sasaki A."/>
            <person name="Sasakura Y."/>
            <person name="Shoguchi E."/>
            <person name="Shin-i T."/>
            <person name="Spagnuolo A."/>
            <person name="Stainier D."/>
            <person name="Suzuki M.M."/>
            <person name="Tassy O."/>
            <person name="Takatori N."/>
            <person name="Tokuoka M."/>
            <person name="Yagi K."/>
            <person name="Yoshizaki F."/>
            <person name="Wada S."/>
            <person name="Zhang C."/>
            <person name="Hyatt P.D."/>
            <person name="Larimer F."/>
            <person name="Detter C."/>
            <person name="Doggett N."/>
            <person name="Glavina T."/>
            <person name="Hawkins T."/>
            <person name="Richardson P."/>
            <person name="Lucas S."/>
            <person name="Kohara Y."/>
            <person name="Levine M."/>
            <person name="Satoh N."/>
            <person name="Rokhsar D.S."/>
        </authorList>
    </citation>
    <scope>NUCLEOTIDE SEQUENCE [LARGE SCALE GENOMIC DNA]</scope>
</reference>
<dbReference type="InterPro" id="IPR002562">
    <property type="entry name" value="3'-5'_exonuclease_dom"/>
</dbReference>
<keyword evidence="3" id="KW-1185">Reference proteome</keyword>
<proteinExistence type="predicted"/>
<evidence type="ECO:0000313" key="2">
    <source>
        <dbReference type="Ensembl" id="ENSCINP00000034820.1"/>
    </source>
</evidence>
<dbReference type="InterPro" id="IPR045092">
    <property type="entry name" value="Rrp6-like"/>
</dbReference>
<dbReference type="GeneTree" id="ENSGT00390000015408"/>
<dbReference type="Proteomes" id="UP000008144">
    <property type="component" value="Chromosome 3"/>
</dbReference>
<dbReference type="SUPFAM" id="SSF53098">
    <property type="entry name" value="Ribonuclease H-like"/>
    <property type="match status" value="1"/>
</dbReference>
<evidence type="ECO:0000313" key="3">
    <source>
        <dbReference type="Proteomes" id="UP000008144"/>
    </source>
</evidence>
<name>H2XYT6_CIOIN</name>
<feature type="domain" description="3'-5' exonuclease" evidence="1">
    <location>
        <begin position="117"/>
        <end position="261"/>
    </location>
</feature>
<dbReference type="SMART" id="SM00474">
    <property type="entry name" value="35EXOc"/>
    <property type="match status" value="1"/>
</dbReference>